<evidence type="ECO:0000259" key="1">
    <source>
        <dbReference type="Pfam" id="PF01381"/>
    </source>
</evidence>
<name>A0A810PZ74_9FIRM</name>
<keyword evidence="3" id="KW-1185">Reference proteome</keyword>
<evidence type="ECO:0000313" key="2">
    <source>
        <dbReference type="EMBL" id="BCK80894.1"/>
    </source>
</evidence>
<dbReference type="SUPFAM" id="SSF47413">
    <property type="entry name" value="lambda repressor-like DNA-binding domains"/>
    <property type="match status" value="1"/>
</dbReference>
<dbReference type="Pfam" id="PF01381">
    <property type="entry name" value="HTH_3"/>
    <property type="match status" value="1"/>
</dbReference>
<accession>A0A810PZ74</accession>
<dbReference type="InterPro" id="IPR001387">
    <property type="entry name" value="Cro/C1-type_HTH"/>
</dbReference>
<protein>
    <recommendedName>
        <fullName evidence="1">HTH cro/C1-type domain-containing protein</fullName>
    </recommendedName>
</protein>
<gene>
    <name evidence="2" type="ORF">MM50RIKEN_06570</name>
</gene>
<dbReference type="RefSeq" id="WP_228298430.1">
    <property type="nucleotide sequence ID" value="NZ_AP023418.1"/>
</dbReference>
<dbReference type="GO" id="GO:0003677">
    <property type="term" value="F:DNA binding"/>
    <property type="evidence" value="ECO:0007669"/>
    <property type="project" value="InterPro"/>
</dbReference>
<proteinExistence type="predicted"/>
<dbReference type="CDD" id="cd00093">
    <property type="entry name" value="HTH_XRE"/>
    <property type="match status" value="1"/>
</dbReference>
<dbReference type="AlphaFoldDB" id="A0A810PZ74"/>
<evidence type="ECO:0000313" key="3">
    <source>
        <dbReference type="Proteomes" id="UP000681035"/>
    </source>
</evidence>
<sequence>MSENLLAGRIAQLRKEAGMTQEQLGNALGLTYQSVSKWENGGSLR</sequence>
<organism evidence="2 3">
    <name type="scientific">Vescimonas coprocola</name>
    <dbReference type="NCBI Taxonomy" id="2714355"/>
    <lineage>
        <taxon>Bacteria</taxon>
        <taxon>Bacillati</taxon>
        <taxon>Bacillota</taxon>
        <taxon>Clostridia</taxon>
        <taxon>Eubacteriales</taxon>
        <taxon>Oscillospiraceae</taxon>
        <taxon>Vescimonas</taxon>
    </lineage>
</organism>
<dbReference type="Proteomes" id="UP000681035">
    <property type="component" value="Chromosome"/>
</dbReference>
<dbReference type="KEGG" id="vcop:MM50RIKEN_06570"/>
<reference evidence="2" key="1">
    <citation type="submission" date="2020-09" db="EMBL/GenBank/DDBJ databases">
        <title>New species isolated from human feces.</title>
        <authorList>
            <person name="Kitahara M."/>
            <person name="Shigeno Y."/>
            <person name="Shime M."/>
            <person name="Matsumoto Y."/>
            <person name="Nakamura S."/>
            <person name="Motooka D."/>
            <person name="Fukuoka S."/>
            <person name="Nishikawa H."/>
            <person name="Benno Y."/>
        </authorList>
    </citation>
    <scope>NUCLEOTIDE SEQUENCE</scope>
    <source>
        <strain evidence="2">MM50</strain>
    </source>
</reference>
<dbReference type="EMBL" id="AP023418">
    <property type="protein sequence ID" value="BCK80894.1"/>
    <property type="molecule type" value="Genomic_DNA"/>
</dbReference>
<dbReference type="InterPro" id="IPR010982">
    <property type="entry name" value="Lambda_DNA-bd_dom_sf"/>
</dbReference>
<feature type="domain" description="HTH cro/C1-type" evidence="1">
    <location>
        <begin position="10"/>
        <end position="42"/>
    </location>
</feature>
<dbReference type="Gene3D" id="1.10.260.40">
    <property type="entry name" value="lambda repressor-like DNA-binding domains"/>
    <property type="match status" value="1"/>
</dbReference>